<dbReference type="EMBL" id="MK500566">
    <property type="protein sequence ID" value="QBK91980.1"/>
    <property type="molecule type" value="Genomic_DNA"/>
</dbReference>
<evidence type="ECO:0000259" key="2">
    <source>
        <dbReference type="PROSITE" id="PS51194"/>
    </source>
</evidence>
<keyword evidence="3" id="KW-0067">ATP-binding</keyword>
<dbReference type="SUPFAM" id="SSF52540">
    <property type="entry name" value="P-loop containing nucleoside triphosphate hydrolases"/>
    <property type="match status" value="2"/>
</dbReference>
<dbReference type="Gene3D" id="3.40.50.300">
    <property type="entry name" value="P-loop containing nucleotide triphosphate hydrolases"/>
    <property type="match status" value="2"/>
</dbReference>
<evidence type="ECO:0000313" key="3">
    <source>
        <dbReference type="EMBL" id="QBK91980.1"/>
    </source>
</evidence>
<dbReference type="GO" id="GO:0016787">
    <property type="term" value="F:hydrolase activity"/>
    <property type="evidence" value="ECO:0007669"/>
    <property type="project" value="UniProtKB-KW"/>
</dbReference>
<feature type="domain" description="Helicase C-terminal" evidence="2">
    <location>
        <begin position="321"/>
        <end position="497"/>
    </location>
</feature>
<keyword evidence="1" id="KW-0378">Hydrolase</keyword>
<keyword evidence="3" id="KW-0547">Nucleotide-binding</keyword>
<protein>
    <submittedName>
        <fullName evidence="3">DEAD/SNF2-like helicase</fullName>
    </submittedName>
</protein>
<dbReference type="SMART" id="SM00490">
    <property type="entry name" value="HELICc"/>
    <property type="match status" value="1"/>
</dbReference>
<evidence type="ECO:0000256" key="1">
    <source>
        <dbReference type="ARBA" id="ARBA00022801"/>
    </source>
</evidence>
<sequence>MEIERPMPSRKEFALLEHQLPHFERVLTMNFEGKGHIDTSTMGCGKTYVTCMVAKILGLSMLIVCPKTVKVVWRKVAAIAGVPIVELITYQSASSKLKKQPKHGYLHKTTHIKGKAKVEHHYFSPTEKYLALLKVGVLLVVDEIQFTRNNTSQYRAIQTLVKTIALSSTPSKFALLSATPFDKPMQAINLMKMVGVIRQEELFIYSRPTGWRELLAYCKTKDSTTTQRILSEKDTAGDYNRYAFRLYTEIVRKELCSAMPLVIDTECDAKNGYYNVCDEDKEAFEKALSMLQDAVVHVKDPTKPRVGGDCNYAELTLAMVAIEKAKISIFERVARRYLEDNKDAKVVIGVHYLAVLFALEERLGDYRPQVLHGGIEEEEEREEIVDTFNDSEECRLLLCITRVGGVGISLHDTVGTHPRVLLLSPDFNLIDTHQATGRVYRVGTKSNTTIRLIYANIGDKERNIHRVLANKSVTLRAILEEYTRNDVLLPIDYEEEYEKVKE</sequence>
<dbReference type="PROSITE" id="PS51194">
    <property type="entry name" value="HELICASE_CTER"/>
    <property type="match status" value="1"/>
</dbReference>
<dbReference type="Pfam" id="PF00271">
    <property type="entry name" value="Helicase_C"/>
    <property type="match status" value="1"/>
</dbReference>
<dbReference type="InterPro" id="IPR027417">
    <property type="entry name" value="P-loop_NTPase"/>
</dbReference>
<dbReference type="InterPro" id="IPR049730">
    <property type="entry name" value="SNF2/RAD54-like_C"/>
</dbReference>
<dbReference type="CDD" id="cd18793">
    <property type="entry name" value="SF2_C_SNF"/>
    <property type="match status" value="1"/>
</dbReference>
<gene>
    <name evidence="3" type="ORF">LCPAC304_03230</name>
</gene>
<dbReference type="GO" id="GO:0004386">
    <property type="term" value="F:helicase activity"/>
    <property type="evidence" value="ECO:0007669"/>
    <property type="project" value="UniProtKB-KW"/>
</dbReference>
<dbReference type="InterPro" id="IPR001650">
    <property type="entry name" value="Helicase_C-like"/>
</dbReference>
<reference evidence="3" key="1">
    <citation type="journal article" date="2019" name="MBio">
        <title>Virus Genomes from Deep Sea Sediments Expand the Ocean Megavirome and Support Independent Origins of Viral Gigantism.</title>
        <authorList>
            <person name="Backstrom D."/>
            <person name="Yutin N."/>
            <person name="Jorgensen S.L."/>
            <person name="Dharamshi J."/>
            <person name="Homa F."/>
            <person name="Zaremba-Niedwiedzka K."/>
            <person name="Spang A."/>
            <person name="Wolf Y.I."/>
            <person name="Koonin E.V."/>
            <person name="Ettema T.J."/>
        </authorList>
    </citation>
    <scope>NUCLEOTIDE SEQUENCE</scope>
</reference>
<proteinExistence type="predicted"/>
<keyword evidence="3" id="KW-0347">Helicase</keyword>
<dbReference type="InterPro" id="IPR050496">
    <property type="entry name" value="SNF2_RAD54_helicase_repair"/>
</dbReference>
<dbReference type="PANTHER" id="PTHR45629">
    <property type="entry name" value="SNF2/RAD54 FAMILY MEMBER"/>
    <property type="match status" value="1"/>
</dbReference>
<organism evidence="3">
    <name type="scientific">Pithovirus LCPAC304</name>
    <dbReference type="NCBI Taxonomy" id="2506594"/>
    <lineage>
        <taxon>Viruses</taxon>
        <taxon>Pithoviruses</taxon>
    </lineage>
</organism>
<accession>A0A481ZA01</accession>
<name>A0A481ZA01_9VIRU</name>
<dbReference type="PANTHER" id="PTHR45629:SF7">
    <property type="entry name" value="DNA EXCISION REPAIR PROTEIN ERCC-6-RELATED"/>
    <property type="match status" value="1"/>
</dbReference>